<dbReference type="Pfam" id="PF03301">
    <property type="entry name" value="Trp_dioxygenase"/>
    <property type="match status" value="1"/>
</dbReference>
<dbReference type="InterPro" id="IPR004981">
    <property type="entry name" value="Trp_2_3_dOase"/>
</dbReference>
<organism evidence="5 6">
    <name type="scientific">Caldimonas mangrovi</name>
    <dbReference type="NCBI Taxonomy" id="2944811"/>
    <lineage>
        <taxon>Bacteria</taxon>
        <taxon>Pseudomonadati</taxon>
        <taxon>Pseudomonadota</taxon>
        <taxon>Betaproteobacteria</taxon>
        <taxon>Burkholderiales</taxon>
        <taxon>Sphaerotilaceae</taxon>
        <taxon>Caldimonas</taxon>
    </lineage>
</organism>
<keyword evidence="2" id="KW-0223">Dioxygenase</keyword>
<evidence type="ECO:0000256" key="2">
    <source>
        <dbReference type="ARBA" id="ARBA00022964"/>
    </source>
</evidence>
<gene>
    <name evidence="5" type="ORF">M8A51_20290</name>
</gene>
<accession>A0ABT0YUA5</accession>
<keyword evidence="1" id="KW-0349">Heme</keyword>
<evidence type="ECO:0000313" key="6">
    <source>
        <dbReference type="Proteomes" id="UP001165541"/>
    </source>
</evidence>
<keyword evidence="6" id="KW-1185">Reference proteome</keyword>
<evidence type="ECO:0000313" key="5">
    <source>
        <dbReference type="EMBL" id="MCM5681874.1"/>
    </source>
</evidence>
<sequence length="249" mass="28231">MSLCPHAAPSPDYTEQILEGAGDDDYARYMRTDALLSLQRRPEDMVHRDELLFQTVHQSTELWLKHACFELLAVDQAMADRQVEPAVRLLRRAVLAVELLTQQLEMLRHLPPWDFQTLRTALGHGSGFDSPGWRQVRTLTPKLGRSFDELMAHQQTTLRDVYTGAPHDGLFRLAESLLDWDEAIALWRTRHYKLALRVNGHGAVTTQGRTVDVLAKLVASRFFPALWDVRSELTAMGPMGHRQASEAGL</sequence>
<dbReference type="PANTHER" id="PTHR10138">
    <property type="entry name" value="TRYPTOPHAN 2,3-DIOXYGENASE"/>
    <property type="match status" value="1"/>
</dbReference>
<keyword evidence="1" id="KW-0479">Metal-binding</keyword>
<keyword evidence="3" id="KW-0408">Iron</keyword>
<proteinExistence type="predicted"/>
<dbReference type="Proteomes" id="UP001165541">
    <property type="component" value="Unassembled WGS sequence"/>
</dbReference>
<dbReference type="EMBL" id="JAMKFE010000014">
    <property type="protein sequence ID" value="MCM5681874.1"/>
    <property type="molecule type" value="Genomic_DNA"/>
</dbReference>
<keyword evidence="2" id="KW-0560">Oxidoreductase</keyword>
<name>A0ABT0YUA5_9BURK</name>
<dbReference type="PANTHER" id="PTHR10138:SF0">
    <property type="entry name" value="TRYPTOPHAN 2,3-DIOXYGENASE"/>
    <property type="match status" value="1"/>
</dbReference>
<dbReference type="Gene3D" id="1.20.58.480">
    <property type="match status" value="2"/>
</dbReference>
<evidence type="ECO:0000256" key="4">
    <source>
        <dbReference type="ARBA" id="ARBA00023079"/>
    </source>
</evidence>
<protein>
    <submittedName>
        <fullName evidence="5">Tryptophan 2,3-dioxygenase family protein</fullName>
    </submittedName>
</protein>
<reference evidence="5" key="1">
    <citation type="submission" date="2022-05" db="EMBL/GenBank/DDBJ databases">
        <title>Schlegelella sp. nov., isolated from mangrove soil.</title>
        <authorList>
            <person name="Liu Y."/>
            <person name="Ge X."/>
            <person name="Liu W."/>
        </authorList>
    </citation>
    <scope>NUCLEOTIDE SEQUENCE</scope>
    <source>
        <strain evidence="5">S2-27</strain>
    </source>
</reference>
<dbReference type="RefSeq" id="WP_251780354.1">
    <property type="nucleotide sequence ID" value="NZ_JAMKFE010000014.1"/>
</dbReference>
<evidence type="ECO:0000256" key="3">
    <source>
        <dbReference type="ARBA" id="ARBA00023004"/>
    </source>
</evidence>
<evidence type="ECO:0000256" key="1">
    <source>
        <dbReference type="ARBA" id="ARBA00022617"/>
    </source>
</evidence>
<dbReference type="InterPro" id="IPR037217">
    <property type="entry name" value="Trp/Indoleamine_2_3_dOase-like"/>
</dbReference>
<dbReference type="SUPFAM" id="SSF140959">
    <property type="entry name" value="Indolic compounds 2,3-dioxygenase-like"/>
    <property type="match status" value="1"/>
</dbReference>
<comment type="caution">
    <text evidence="5">The sequence shown here is derived from an EMBL/GenBank/DDBJ whole genome shotgun (WGS) entry which is preliminary data.</text>
</comment>
<keyword evidence="4" id="KW-0823">Tryptophan catabolism</keyword>